<evidence type="ECO:0000313" key="2">
    <source>
        <dbReference type="EMBL" id="GAA0239128.1"/>
    </source>
</evidence>
<dbReference type="SUPFAM" id="SSF56601">
    <property type="entry name" value="beta-lactamase/transpeptidase-like"/>
    <property type="match status" value="1"/>
</dbReference>
<dbReference type="InterPro" id="IPR050789">
    <property type="entry name" value="Diverse_Enzym_Activities"/>
</dbReference>
<comment type="caution">
    <text evidence="2">The sequence shown here is derived from an EMBL/GenBank/DDBJ whole genome shotgun (WGS) entry which is preliminary data.</text>
</comment>
<dbReference type="RefSeq" id="WP_344648983.1">
    <property type="nucleotide sequence ID" value="NZ_BAAAGX010000009.1"/>
</dbReference>
<keyword evidence="3" id="KW-1185">Reference proteome</keyword>
<feature type="domain" description="Beta-lactamase-related" evidence="1">
    <location>
        <begin position="12"/>
        <end position="369"/>
    </location>
</feature>
<organism evidence="2 3">
    <name type="scientific">Cryptosporangium japonicum</name>
    <dbReference type="NCBI Taxonomy" id="80872"/>
    <lineage>
        <taxon>Bacteria</taxon>
        <taxon>Bacillati</taxon>
        <taxon>Actinomycetota</taxon>
        <taxon>Actinomycetes</taxon>
        <taxon>Cryptosporangiales</taxon>
        <taxon>Cryptosporangiaceae</taxon>
        <taxon>Cryptosporangium</taxon>
    </lineage>
</organism>
<accession>A0ABN0U575</accession>
<gene>
    <name evidence="2" type="ORF">GCM10009539_25540</name>
</gene>
<dbReference type="EMBL" id="BAAAGX010000009">
    <property type="protein sequence ID" value="GAA0239128.1"/>
    <property type="molecule type" value="Genomic_DNA"/>
</dbReference>
<dbReference type="InterPro" id="IPR012338">
    <property type="entry name" value="Beta-lactam/transpept-like"/>
</dbReference>
<dbReference type="Proteomes" id="UP001500967">
    <property type="component" value="Unassembled WGS sequence"/>
</dbReference>
<dbReference type="PANTHER" id="PTHR43283">
    <property type="entry name" value="BETA-LACTAMASE-RELATED"/>
    <property type="match status" value="1"/>
</dbReference>
<dbReference type="Pfam" id="PF00144">
    <property type="entry name" value="Beta-lactamase"/>
    <property type="match status" value="1"/>
</dbReference>
<evidence type="ECO:0000259" key="1">
    <source>
        <dbReference type="Pfam" id="PF00144"/>
    </source>
</evidence>
<dbReference type="InterPro" id="IPR001466">
    <property type="entry name" value="Beta-lactam-related"/>
</dbReference>
<keyword evidence="2" id="KW-0378">Hydrolase</keyword>
<reference evidence="2 3" key="1">
    <citation type="journal article" date="2019" name="Int. J. Syst. Evol. Microbiol.">
        <title>The Global Catalogue of Microorganisms (GCM) 10K type strain sequencing project: providing services to taxonomists for standard genome sequencing and annotation.</title>
        <authorList>
            <consortium name="The Broad Institute Genomics Platform"/>
            <consortium name="The Broad Institute Genome Sequencing Center for Infectious Disease"/>
            <person name="Wu L."/>
            <person name="Ma J."/>
        </authorList>
    </citation>
    <scope>NUCLEOTIDE SEQUENCE [LARGE SCALE GENOMIC DNA]</scope>
    <source>
        <strain evidence="2 3">JCM 10425</strain>
    </source>
</reference>
<name>A0ABN0U575_9ACTN</name>
<dbReference type="Gene3D" id="3.40.710.10">
    <property type="entry name" value="DD-peptidase/beta-lactamase superfamily"/>
    <property type="match status" value="1"/>
</dbReference>
<sequence>MADVTTIEVPDVLAAYVAAGRAPGALAVVSRGDDVTVEVAGTADVEGRTPLRRDTIFRIGAMTVPIVAVAALMLAEEDRLGLDEPVDLWLPELASRRVLRSFTAELDDTEPATTPITLRHLLTNTWGFGLFFGAGDAPLRRAANELRVMNGPPIPEHSDSPDEWLRRLGELPLVHHPGEGWMYSIGADVLGILLSRASGQTLEVLLQERVFDPLGMVDTGFAVPAEKLDRVPPAYTQDPRGGQLDVYDPASWGSEWRERPTYPSAAGGLVSTADDLLAFARLLLRGGRAGGDWLLTRQSVAAMTTDQLSPAARANARFFPDFFSDHGWGFGLAVTPSGRFGWDGGLGTSCWADPASETIGILLTQRSGMPVQSSLYRDFWAALDR</sequence>
<dbReference type="PANTHER" id="PTHR43283:SF3">
    <property type="entry name" value="BETA-LACTAMASE FAMILY PROTEIN (AFU_ORTHOLOGUE AFUA_5G07500)"/>
    <property type="match status" value="1"/>
</dbReference>
<proteinExistence type="predicted"/>
<dbReference type="GO" id="GO:0016787">
    <property type="term" value="F:hydrolase activity"/>
    <property type="evidence" value="ECO:0007669"/>
    <property type="project" value="UniProtKB-KW"/>
</dbReference>
<protein>
    <submittedName>
        <fullName evidence="2">Serine hydrolase</fullName>
    </submittedName>
</protein>
<evidence type="ECO:0000313" key="3">
    <source>
        <dbReference type="Proteomes" id="UP001500967"/>
    </source>
</evidence>